<dbReference type="GO" id="GO:0009432">
    <property type="term" value="P:SOS response"/>
    <property type="evidence" value="ECO:0007669"/>
    <property type="project" value="UniProtKB-UniRule"/>
</dbReference>
<dbReference type="GO" id="GO:0005737">
    <property type="term" value="C:cytoplasm"/>
    <property type="evidence" value="ECO:0007669"/>
    <property type="project" value="UniProtKB-SubCell"/>
</dbReference>
<dbReference type="Proteomes" id="UP000318661">
    <property type="component" value="Unassembled WGS sequence"/>
</dbReference>
<accession>A0A537LQP2</accession>
<dbReference type="GO" id="GO:0006302">
    <property type="term" value="P:double-strand break repair"/>
    <property type="evidence" value="ECO:0007669"/>
    <property type="project" value="InterPro"/>
</dbReference>
<dbReference type="PANTHER" id="PTHR32182:SF0">
    <property type="entry name" value="DNA REPLICATION AND REPAIR PROTEIN RECF"/>
    <property type="match status" value="1"/>
</dbReference>
<keyword evidence="1 6" id="KW-0963">Cytoplasm</keyword>
<evidence type="ECO:0000256" key="1">
    <source>
        <dbReference type="ARBA" id="ARBA00022490"/>
    </source>
</evidence>
<organism evidence="8 9">
    <name type="scientific">Candidatus Segetimicrobium genomatis</name>
    <dbReference type="NCBI Taxonomy" id="2569760"/>
    <lineage>
        <taxon>Bacteria</taxon>
        <taxon>Bacillati</taxon>
        <taxon>Candidatus Sysuimicrobiota</taxon>
        <taxon>Candidatus Sysuimicrobiia</taxon>
        <taxon>Candidatus Sysuimicrobiales</taxon>
        <taxon>Candidatus Segetimicrobiaceae</taxon>
        <taxon>Candidatus Segetimicrobium</taxon>
    </lineage>
</organism>
<dbReference type="GO" id="GO:0016887">
    <property type="term" value="F:ATP hydrolysis activity"/>
    <property type="evidence" value="ECO:0007669"/>
    <property type="project" value="InterPro"/>
</dbReference>
<dbReference type="InterPro" id="IPR027417">
    <property type="entry name" value="P-loop_NTPase"/>
</dbReference>
<proteinExistence type="inferred from homology"/>
<dbReference type="Gene3D" id="3.40.50.300">
    <property type="entry name" value="P-loop containing nucleotide triphosphate hydrolases"/>
    <property type="match status" value="1"/>
</dbReference>
<keyword evidence="4 6" id="KW-0067">ATP-binding</keyword>
<dbReference type="InterPro" id="IPR042174">
    <property type="entry name" value="RecF_2"/>
</dbReference>
<dbReference type="Pfam" id="PF13476">
    <property type="entry name" value="AAA_23"/>
    <property type="match status" value="1"/>
</dbReference>
<name>A0A537LQP2_9BACT</name>
<comment type="subcellular location">
    <subcellularLocation>
        <location evidence="6">Cytoplasm</location>
    </subcellularLocation>
</comment>
<comment type="caution">
    <text evidence="8">The sequence shown here is derived from an EMBL/GenBank/DDBJ whole genome shotgun (WGS) entry which is preliminary data.</text>
</comment>
<comment type="similarity">
    <text evidence="6">Belongs to the RecF family.</text>
</comment>
<comment type="function">
    <text evidence="6">The RecF protein is involved in DNA metabolism; it is required for DNA replication and normal SOS inducibility. RecF binds preferentially to single-stranded, linear DNA. It also seems to bind ATP.</text>
</comment>
<dbReference type="AlphaFoldDB" id="A0A537LQP2"/>
<dbReference type="GO" id="GO:0000731">
    <property type="term" value="P:DNA synthesis involved in DNA repair"/>
    <property type="evidence" value="ECO:0007669"/>
    <property type="project" value="TreeGrafter"/>
</dbReference>
<dbReference type="GO" id="GO:0005524">
    <property type="term" value="F:ATP binding"/>
    <property type="evidence" value="ECO:0007669"/>
    <property type="project" value="UniProtKB-UniRule"/>
</dbReference>
<dbReference type="Gene3D" id="1.20.1050.90">
    <property type="entry name" value="RecF/RecN/SMC, N-terminal domain"/>
    <property type="match status" value="1"/>
</dbReference>
<dbReference type="InterPro" id="IPR001238">
    <property type="entry name" value="DNA-binding_RecF"/>
</dbReference>
<evidence type="ECO:0000259" key="7">
    <source>
        <dbReference type="Pfam" id="PF13476"/>
    </source>
</evidence>
<dbReference type="GO" id="GO:0003697">
    <property type="term" value="F:single-stranded DNA binding"/>
    <property type="evidence" value="ECO:0007669"/>
    <property type="project" value="UniProtKB-UniRule"/>
</dbReference>
<dbReference type="InterPro" id="IPR038729">
    <property type="entry name" value="Rad50/SbcC_AAA"/>
</dbReference>
<sequence>MAGSSAGVGGRSCRAIEWSLAHTRWRSSARKMYLTQLRLVNLRNHRRTELQLAQGVNVFVGANAQGKSTVLEAVELAATGRSPRATRETELITWGESWARVHVTSRRAERDEEVDLAFRQDASSPRGDETWREIRVNGVPARRGELFGHLLCVAAGPADAEVSAGSPAFRRRLVDVLLAQISPAYYYTATRYARALLQRNRVLRAKAGAAADLDPWDDQVAALGAAVTLRRRDLVTRLAVAAGRIYRELSGGREELAVTYAANLSGADEAELVRTAKAAMAAQRQAERARGRTLVGPHRDEITLEVDRRLLRLYGSRGQQVAAALALRLAERELLREETGEDPVLLLDDVMMTLDERRQGQLIAFARGAQVLTTVTTLAALAALPAEAAVFPVTGGTVEAQRAHLA</sequence>
<evidence type="ECO:0000313" key="8">
    <source>
        <dbReference type="EMBL" id="TMJ10339.1"/>
    </source>
</evidence>
<reference evidence="8 9" key="1">
    <citation type="journal article" date="2019" name="Nat. Microbiol.">
        <title>Mediterranean grassland soil C-N compound turnover is dependent on rainfall and depth, and is mediated by genomically divergent microorganisms.</title>
        <authorList>
            <person name="Diamond S."/>
            <person name="Andeer P.F."/>
            <person name="Li Z."/>
            <person name="Crits-Christoph A."/>
            <person name="Burstein D."/>
            <person name="Anantharaman K."/>
            <person name="Lane K.R."/>
            <person name="Thomas B.C."/>
            <person name="Pan C."/>
            <person name="Northen T.R."/>
            <person name="Banfield J.F."/>
        </authorList>
    </citation>
    <scope>NUCLEOTIDE SEQUENCE [LARGE SCALE GENOMIC DNA]</scope>
    <source>
        <strain evidence="8">NP_2</strain>
    </source>
</reference>
<gene>
    <name evidence="6 8" type="primary">recF</name>
    <name evidence="8" type="ORF">E6G99_00800</name>
</gene>
<dbReference type="GO" id="GO:0006260">
    <property type="term" value="P:DNA replication"/>
    <property type="evidence" value="ECO:0007669"/>
    <property type="project" value="UniProtKB-UniRule"/>
</dbReference>
<keyword evidence="6" id="KW-0742">SOS response</keyword>
<dbReference type="HAMAP" id="MF_00365">
    <property type="entry name" value="RecF"/>
    <property type="match status" value="1"/>
</dbReference>
<evidence type="ECO:0000256" key="4">
    <source>
        <dbReference type="ARBA" id="ARBA00022840"/>
    </source>
</evidence>
<dbReference type="NCBIfam" id="TIGR00611">
    <property type="entry name" value="recf"/>
    <property type="match status" value="1"/>
</dbReference>
<keyword evidence="6" id="KW-0234">DNA repair</keyword>
<protein>
    <recommendedName>
        <fullName evidence="6">DNA replication and repair protein RecF</fullName>
    </recommendedName>
</protein>
<evidence type="ECO:0000256" key="3">
    <source>
        <dbReference type="ARBA" id="ARBA00022741"/>
    </source>
</evidence>
<keyword evidence="5 6" id="KW-0238">DNA-binding</keyword>
<feature type="binding site" evidence="6">
    <location>
        <begin position="61"/>
        <end position="68"/>
    </location>
    <ligand>
        <name>ATP</name>
        <dbReference type="ChEBI" id="CHEBI:30616"/>
    </ligand>
</feature>
<evidence type="ECO:0000256" key="6">
    <source>
        <dbReference type="HAMAP-Rule" id="MF_00365"/>
    </source>
</evidence>
<evidence type="ECO:0000313" key="9">
    <source>
        <dbReference type="Proteomes" id="UP000318661"/>
    </source>
</evidence>
<dbReference type="PANTHER" id="PTHR32182">
    <property type="entry name" value="DNA REPLICATION AND REPAIR PROTEIN RECF"/>
    <property type="match status" value="1"/>
</dbReference>
<dbReference type="EMBL" id="VBAJ01000014">
    <property type="protein sequence ID" value="TMJ10339.1"/>
    <property type="molecule type" value="Genomic_DNA"/>
</dbReference>
<evidence type="ECO:0000256" key="5">
    <source>
        <dbReference type="ARBA" id="ARBA00023125"/>
    </source>
</evidence>
<keyword evidence="6" id="KW-0227">DNA damage</keyword>
<feature type="domain" description="Rad50/SbcC-type AAA" evidence="7">
    <location>
        <begin position="36"/>
        <end position="120"/>
    </location>
</feature>
<dbReference type="SUPFAM" id="SSF52540">
    <property type="entry name" value="P-loop containing nucleoside triphosphate hydrolases"/>
    <property type="match status" value="1"/>
</dbReference>
<keyword evidence="3 6" id="KW-0547">Nucleotide-binding</keyword>
<keyword evidence="2 6" id="KW-0235">DNA replication</keyword>
<evidence type="ECO:0000256" key="2">
    <source>
        <dbReference type="ARBA" id="ARBA00022705"/>
    </source>
</evidence>